<proteinExistence type="predicted"/>
<evidence type="ECO:0000313" key="2">
    <source>
        <dbReference type="EMBL" id="JAH46391.1"/>
    </source>
</evidence>
<feature type="region of interest" description="Disordered" evidence="1">
    <location>
        <begin position="1"/>
        <end position="34"/>
    </location>
</feature>
<evidence type="ECO:0000256" key="1">
    <source>
        <dbReference type="SAM" id="MobiDB-lite"/>
    </source>
</evidence>
<feature type="compositionally biased region" description="Polar residues" evidence="1">
    <location>
        <begin position="24"/>
        <end position="34"/>
    </location>
</feature>
<organism evidence="2">
    <name type="scientific">Anguilla anguilla</name>
    <name type="common">European freshwater eel</name>
    <name type="synonym">Muraena anguilla</name>
    <dbReference type="NCBI Taxonomy" id="7936"/>
    <lineage>
        <taxon>Eukaryota</taxon>
        <taxon>Metazoa</taxon>
        <taxon>Chordata</taxon>
        <taxon>Craniata</taxon>
        <taxon>Vertebrata</taxon>
        <taxon>Euteleostomi</taxon>
        <taxon>Actinopterygii</taxon>
        <taxon>Neopterygii</taxon>
        <taxon>Teleostei</taxon>
        <taxon>Anguilliformes</taxon>
        <taxon>Anguillidae</taxon>
        <taxon>Anguilla</taxon>
    </lineage>
</organism>
<accession>A0A0E9SYK7</accession>
<dbReference type="EMBL" id="GBXM01062186">
    <property type="protein sequence ID" value="JAH46391.1"/>
    <property type="molecule type" value="Transcribed_RNA"/>
</dbReference>
<dbReference type="AlphaFoldDB" id="A0A0E9SYK7"/>
<reference evidence="2" key="1">
    <citation type="submission" date="2014-11" db="EMBL/GenBank/DDBJ databases">
        <authorList>
            <person name="Amaro Gonzalez C."/>
        </authorList>
    </citation>
    <scope>NUCLEOTIDE SEQUENCE</scope>
</reference>
<name>A0A0E9SYK7_ANGAN</name>
<reference evidence="2" key="2">
    <citation type="journal article" date="2015" name="Fish Shellfish Immunol.">
        <title>Early steps in the European eel (Anguilla anguilla)-Vibrio vulnificus interaction in the gills: Role of the RtxA13 toxin.</title>
        <authorList>
            <person name="Callol A."/>
            <person name="Pajuelo D."/>
            <person name="Ebbesson L."/>
            <person name="Teles M."/>
            <person name="MacKenzie S."/>
            <person name="Amaro C."/>
        </authorList>
    </citation>
    <scope>NUCLEOTIDE SEQUENCE</scope>
</reference>
<sequence>MERPSTGRHLQIKPDWTRQAPDTGESSSLAFIHI</sequence>
<protein>
    <submittedName>
        <fullName evidence="2">Uncharacterized protein</fullName>
    </submittedName>
</protein>